<sequence>MQSSPPTRAWAQPASPTQSQYSIDLAALDLDSRSGASSPELPAPPIDRVLSEDIDGPSDFTQNLEKWMRGGGTMNSRMGTVKRGLNSVREQEEQNQGARRALAPAWQPAREEDDRTESHHTPTDTPPKESVFASSRQTGGNNDETSDWDPYAGAATPQPPPHKQVLLQPTVEDYYSEFTPARPTSTNNISQHQQNHEYRSPHIEQDNIHDKSQFSTPGRPSSETISPVRSPTRSPVRSQVRSPPRSSVRSPDHQFSALQDQLRKHNEELTRLKQAHADKMGRMKQELERLKVSHAHELQSLEQDLELVRRSRDDAEEEARIAQIGLERARRDVQKNEGLHRQLADLGEQLREASRHNEELSLAKKDAEDAAHVTANNLRSELSLLRQTQHEQNTRLTGDHRRAVSMAEELQKQLKEAREHFRAQQTSHESELERMRTTGSVPAPVDDAELRRLRNELETTREQLHTAKASYQEVDQEEIDRLRSELDTRQEQLNTAKLDRDSHQDDMVALQTALNTTILERDSYKEHSKKLRDELETAKLDLQDKDSVNQAIDKKISAALHQREAHWREKQEAWEKERKVMGKALMRMWGREECGIADETKGEKQMYRYKFGVVKSAKADGVLKDGGDATIDETTQEDELRKAVEAASVTGGTRAGGIVKANGAAKAGARAGGK</sequence>
<protein>
    <submittedName>
        <fullName evidence="2">Uncharacterized protein</fullName>
    </submittedName>
</protein>
<feature type="compositionally biased region" description="Low complexity" evidence="1">
    <location>
        <begin position="226"/>
        <end position="249"/>
    </location>
</feature>
<accession>A0AAV9P1H7</accession>
<proteinExistence type="predicted"/>
<dbReference type="GeneID" id="89929337"/>
<dbReference type="EMBL" id="JAVRRT010000013">
    <property type="protein sequence ID" value="KAK5166460.1"/>
    <property type="molecule type" value="Genomic_DNA"/>
</dbReference>
<feature type="compositionally biased region" description="Basic and acidic residues" evidence="1">
    <location>
        <begin position="194"/>
        <end position="212"/>
    </location>
</feature>
<feature type="compositionally biased region" description="Polar residues" evidence="1">
    <location>
        <begin position="132"/>
        <end position="143"/>
    </location>
</feature>
<organism evidence="2 3">
    <name type="scientific">Saxophila tyrrhenica</name>
    <dbReference type="NCBI Taxonomy" id="1690608"/>
    <lineage>
        <taxon>Eukaryota</taxon>
        <taxon>Fungi</taxon>
        <taxon>Dikarya</taxon>
        <taxon>Ascomycota</taxon>
        <taxon>Pezizomycotina</taxon>
        <taxon>Dothideomycetes</taxon>
        <taxon>Dothideomycetidae</taxon>
        <taxon>Mycosphaerellales</taxon>
        <taxon>Extremaceae</taxon>
        <taxon>Saxophila</taxon>
    </lineage>
</organism>
<feature type="compositionally biased region" description="Polar residues" evidence="1">
    <location>
        <begin position="213"/>
        <end position="225"/>
    </location>
</feature>
<feature type="region of interest" description="Disordered" evidence="1">
    <location>
        <begin position="31"/>
        <end position="267"/>
    </location>
</feature>
<feature type="compositionally biased region" description="Basic and acidic residues" evidence="1">
    <location>
        <begin position="421"/>
        <end position="436"/>
    </location>
</feature>
<feature type="region of interest" description="Disordered" evidence="1">
    <location>
        <begin position="421"/>
        <end position="443"/>
    </location>
</feature>
<feature type="compositionally biased region" description="Basic and acidic residues" evidence="1">
    <location>
        <begin position="109"/>
        <end position="122"/>
    </location>
</feature>
<dbReference type="AlphaFoldDB" id="A0AAV9P1H7"/>
<keyword evidence="3" id="KW-1185">Reference proteome</keyword>
<evidence type="ECO:0000313" key="3">
    <source>
        <dbReference type="Proteomes" id="UP001337655"/>
    </source>
</evidence>
<evidence type="ECO:0000256" key="1">
    <source>
        <dbReference type="SAM" id="MobiDB-lite"/>
    </source>
</evidence>
<name>A0AAV9P1H7_9PEZI</name>
<comment type="caution">
    <text evidence="2">The sequence shown here is derived from an EMBL/GenBank/DDBJ whole genome shotgun (WGS) entry which is preliminary data.</text>
</comment>
<feature type="compositionally biased region" description="Polar residues" evidence="1">
    <location>
        <begin position="182"/>
        <end position="193"/>
    </location>
</feature>
<dbReference type="RefSeq" id="XP_064656342.1">
    <property type="nucleotide sequence ID" value="XM_064805237.1"/>
</dbReference>
<reference evidence="2 3" key="1">
    <citation type="submission" date="2023-08" db="EMBL/GenBank/DDBJ databases">
        <title>Black Yeasts Isolated from many extreme environments.</title>
        <authorList>
            <person name="Coleine C."/>
            <person name="Stajich J.E."/>
            <person name="Selbmann L."/>
        </authorList>
    </citation>
    <scope>NUCLEOTIDE SEQUENCE [LARGE SCALE GENOMIC DNA]</scope>
    <source>
        <strain evidence="2 3">CCFEE 5935</strain>
    </source>
</reference>
<dbReference type="Proteomes" id="UP001337655">
    <property type="component" value="Unassembled WGS sequence"/>
</dbReference>
<evidence type="ECO:0000313" key="2">
    <source>
        <dbReference type="EMBL" id="KAK5166460.1"/>
    </source>
</evidence>
<gene>
    <name evidence="2" type="ORF">LTR77_008003</name>
</gene>